<keyword evidence="4 8" id="KW-0812">Transmembrane</keyword>
<keyword evidence="6 8" id="KW-0472">Membrane</keyword>
<feature type="transmembrane region" description="Helical" evidence="8">
    <location>
        <begin position="102"/>
        <end position="122"/>
    </location>
</feature>
<evidence type="ECO:0000256" key="6">
    <source>
        <dbReference type="ARBA" id="ARBA00023136"/>
    </source>
</evidence>
<evidence type="ECO:0000256" key="3">
    <source>
        <dbReference type="ARBA" id="ARBA00022679"/>
    </source>
</evidence>
<keyword evidence="7" id="KW-0012">Acyltransferase</keyword>
<dbReference type="InterPro" id="IPR003010">
    <property type="entry name" value="C-N_Hydrolase"/>
</dbReference>
<dbReference type="GO" id="GO:0005886">
    <property type="term" value="C:plasma membrane"/>
    <property type="evidence" value="ECO:0007669"/>
    <property type="project" value="UniProtKB-SubCell"/>
</dbReference>
<name>A0A344LGV2_9PSEU</name>
<evidence type="ECO:0000259" key="9">
    <source>
        <dbReference type="PROSITE" id="PS50263"/>
    </source>
</evidence>
<dbReference type="GO" id="GO:0016410">
    <property type="term" value="F:N-acyltransferase activity"/>
    <property type="evidence" value="ECO:0007669"/>
    <property type="project" value="InterPro"/>
</dbReference>
<dbReference type="KEGG" id="aab:A4R43_36510"/>
<dbReference type="GO" id="GO:0042158">
    <property type="term" value="P:lipoprotein biosynthetic process"/>
    <property type="evidence" value="ECO:0007669"/>
    <property type="project" value="InterPro"/>
</dbReference>
<dbReference type="PANTHER" id="PTHR38686:SF1">
    <property type="entry name" value="APOLIPOPROTEIN N-ACYLTRANSFERASE"/>
    <property type="match status" value="1"/>
</dbReference>
<dbReference type="EMBL" id="CP015163">
    <property type="protein sequence ID" value="AXB47276.1"/>
    <property type="molecule type" value="Genomic_DNA"/>
</dbReference>
<dbReference type="InterPro" id="IPR004563">
    <property type="entry name" value="Apolipo_AcylTrfase"/>
</dbReference>
<evidence type="ECO:0000256" key="5">
    <source>
        <dbReference type="ARBA" id="ARBA00022989"/>
    </source>
</evidence>
<keyword evidence="2" id="KW-1003">Cell membrane</keyword>
<proteinExistence type="predicted"/>
<accession>A0A344LGV2</accession>
<feature type="domain" description="CN hydrolase" evidence="9">
    <location>
        <begin position="204"/>
        <end position="419"/>
    </location>
</feature>
<evidence type="ECO:0000256" key="1">
    <source>
        <dbReference type="ARBA" id="ARBA00004651"/>
    </source>
</evidence>
<dbReference type="Pfam" id="PF00795">
    <property type="entry name" value="CN_hydrolase"/>
    <property type="match status" value="1"/>
</dbReference>
<feature type="transmembrane region" description="Helical" evidence="8">
    <location>
        <begin position="142"/>
        <end position="170"/>
    </location>
</feature>
<dbReference type="InterPro" id="IPR045378">
    <property type="entry name" value="LNT_N"/>
</dbReference>
<evidence type="ECO:0000256" key="7">
    <source>
        <dbReference type="ARBA" id="ARBA00023315"/>
    </source>
</evidence>
<feature type="transmembrane region" description="Helical" evidence="8">
    <location>
        <begin position="177"/>
        <end position="197"/>
    </location>
</feature>
<evidence type="ECO:0000256" key="2">
    <source>
        <dbReference type="ARBA" id="ARBA00022475"/>
    </source>
</evidence>
<dbReference type="Proteomes" id="UP000250434">
    <property type="component" value="Chromosome"/>
</dbReference>
<evidence type="ECO:0000313" key="11">
    <source>
        <dbReference type="Proteomes" id="UP000250434"/>
    </source>
</evidence>
<dbReference type="InterPro" id="IPR036526">
    <property type="entry name" value="C-N_Hydrolase_sf"/>
</dbReference>
<dbReference type="SUPFAM" id="SSF56317">
    <property type="entry name" value="Carbon-nitrogen hydrolase"/>
    <property type="match status" value="1"/>
</dbReference>
<organism evidence="10 11">
    <name type="scientific">Amycolatopsis albispora</name>
    <dbReference type="NCBI Taxonomy" id="1804986"/>
    <lineage>
        <taxon>Bacteria</taxon>
        <taxon>Bacillati</taxon>
        <taxon>Actinomycetota</taxon>
        <taxon>Actinomycetes</taxon>
        <taxon>Pseudonocardiales</taxon>
        <taxon>Pseudonocardiaceae</taxon>
        <taxon>Amycolatopsis</taxon>
    </lineage>
</organism>
<evidence type="ECO:0000256" key="4">
    <source>
        <dbReference type="ARBA" id="ARBA00022692"/>
    </source>
</evidence>
<sequence length="466" mass="48577">MAKLAAVAASAVLFFFGTGLDPVPILAWLAPLPVFLVAPTLSGWGAAAAGFTACALGWTNIWHWSAGSHDLALWPWGALVTVCFGLTFAASVVLYRALFAKPLLAVVAAAASWTAVLHVVAISNPMGIVGTLATTQTDFPALLQLASVTGAWGVEFVVMLVPAAIAAVLTGGAKVRVAVFAAAMLAVALGGGALRLAGTDGETQRVALVASNEPGWAADLREDRNLLNDYIGQLDALPDGVKTVVLPEAAFGSDQERPPELYEPMRRLAAEHGFDLVVGYAHWSGATKYNYALVFPADGGEPQRYLKHNDRVSPPGRDLVVTPGGAGVLICLDINFRDPSQDYAEGGTRLLAVPASDEDLNGWQHSRTALLRGVENGQAVAWGGRTTTLLLSDGHGRVVASQPTGQPGGFTTVVADVPIGPGATVYTRFGDWFGWLCVGLTAVSVAVALTRRKSPESPSAHRAASS</sequence>
<dbReference type="AlphaFoldDB" id="A0A344LGV2"/>
<feature type="transmembrane region" description="Helical" evidence="8">
    <location>
        <begin position="73"/>
        <end position="95"/>
    </location>
</feature>
<dbReference type="Gene3D" id="3.60.110.10">
    <property type="entry name" value="Carbon-nitrogen hydrolase"/>
    <property type="match status" value="1"/>
</dbReference>
<keyword evidence="5 8" id="KW-1133">Transmembrane helix</keyword>
<keyword evidence="11" id="KW-1185">Reference proteome</keyword>
<keyword evidence="3" id="KW-0808">Transferase</keyword>
<evidence type="ECO:0000256" key="8">
    <source>
        <dbReference type="SAM" id="Phobius"/>
    </source>
</evidence>
<protein>
    <recommendedName>
        <fullName evidence="9">CN hydrolase domain-containing protein</fullName>
    </recommendedName>
</protein>
<gene>
    <name evidence="10" type="ORF">A4R43_36510</name>
</gene>
<dbReference type="Pfam" id="PF20154">
    <property type="entry name" value="LNT_N"/>
    <property type="match status" value="1"/>
</dbReference>
<reference evidence="10 11" key="1">
    <citation type="submission" date="2016-04" db="EMBL/GenBank/DDBJ databases">
        <title>Complete genome sequence and analysis of deep-sea sediment isolate, Amycolatopsis sp. WP1.</title>
        <authorList>
            <person name="Wang H."/>
            <person name="Chen S."/>
            <person name="Wu Q."/>
        </authorList>
    </citation>
    <scope>NUCLEOTIDE SEQUENCE [LARGE SCALE GENOMIC DNA]</scope>
    <source>
        <strain evidence="10 11">WP1</strain>
    </source>
</reference>
<comment type="subcellular location">
    <subcellularLocation>
        <location evidence="1">Cell membrane</location>
        <topology evidence="1">Multi-pass membrane protein</topology>
    </subcellularLocation>
</comment>
<dbReference type="PROSITE" id="PS50263">
    <property type="entry name" value="CN_HYDROLASE"/>
    <property type="match status" value="1"/>
</dbReference>
<dbReference type="PANTHER" id="PTHR38686">
    <property type="entry name" value="APOLIPOPROTEIN N-ACYLTRANSFERASE"/>
    <property type="match status" value="1"/>
</dbReference>
<evidence type="ECO:0000313" key="10">
    <source>
        <dbReference type="EMBL" id="AXB47276.1"/>
    </source>
</evidence>